<accession>A0A9P3CAF1</accession>
<feature type="compositionally biased region" description="Polar residues" evidence="1">
    <location>
        <begin position="363"/>
        <end position="377"/>
    </location>
</feature>
<feature type="region of interest" description="Disordered" evidence="1">
    <location>
        <begin position="87"/>
        <end position="142"/>
    </location>
</feature>
<feature type="compositionally biased region" description="Low complexity" evidence="1">
    <location>
        <begin position="347"/>
        <end position="362"/>
    </location>
</feature>
<feature type="compositionally biased region" description="Polar residues" evidence="1">
    <location>
        <begin position="266"/>
        <end position="294"/>
    </location>
</feature>
<name>A0A9P3CAF1_9PEZI</name>
<feature type="region of interest" description="Disordered" evidence="1">
    <location>
        <begin position="266"/>
        <end position="313"/>
    </location>
</feature>
<feature type="region of interest" description="Disordered" evidence="1">
    <location>
        <begin position="333"/>
        <end position="417"/>
    </location>
</feature>
<comment type="caution">
    <text evidence="2">The sequence shown here is derived from an EMBL/GenBank/DDBJ whole genome shotgun (WGS) entry which is preliminary data.</text>
</comment>
<dbReference type="AlphaFoldDB" id="A0A9P3CAF1"/>
<evidence type="ECO:0000313" key="3">
    <source>
        <dbReference type="Proteomes" id="UP000825890"/>
    </source>
</evidence>
<dbReference type="RefSeq" id="XP_044651257.1">
    <property type="nucleotide sequence ID" value="XM_044795322.1"/>
</dbReference>
<dbReference type="OrthoDB" id="3647327at2759"/>
<organism evidence="2 3">
    <name type="scientific">Cercospora kikuchii</name>
    <dbReference type="NCBI Taxonomy" id="84275"/>
    <lineage>
        <taxon>Eukaryota</taxon>
        <taxon>Fungi</taxon>
        <taxon>Dikarya</taxon>
        <taxon>Ascomycota</taxon>
        <taxon>Pezizomycotina</taxon>
        <taxon>Dothideomycetes</taxon>
        <taxon>Dothideomycetidae</taxon>
        <taxon>Mycosphaerellales</taxon>
        <taxon>Mycosphaerellaceae</taxon>
        <taxon>Cercospora</taxon>
    </lineage>
</organism>
<gene>
    <name evidence="2" type="ORF">CKM354_000023700</name>
</gene>
<dbReference type="Proteomes" id="UP000825890">
    <property type="component" value="Unassembled WGS sequence"/>
</dbReference>
<dbReference type="EMBL" id="BOLY01000001">
    <property type="protein sequence ID" value="GIZ36770.1"/>
    <property type="molecule type" value="Genomic_DNA"/>
</dbReference>
<keyword evidence="3" id="KW-1185">Reference proteome</keyword>
<dbReference type="GeneID" id="68285812"/>
<feature type="compositionally biased region" description="Low complexity" evidence="1">
    <location>
        <begin position="378"/>
        <end position="403"/>
    </location>
</feature>
<protein>
    <submittedName>
        <fullName evidence="2">Uncharacterized protein</fullName>
    </submittedName>
</protein>
<evidence type="ECO:0000256" key="1">
    <source>
        <dbReference type="SAM" id="MobiDB-lite"/>
    </source>
</evidence>
<proteinExistence type="predicted"/>
<feature type="compositionally biased region" description="Polar residues" evidence="1">
    <location>
        <begin position="98"/>
        <end position="110"/>
    </location>
</feature>
<sequence>MAPNMSPKSSPPCAPVSPDAQIIESAFADYLVAPALYYGLGAVSITKVPSAAARVSPMSSNAFPLPQDVQSISSPPRAPQAEAVFTHGASPPHHLHSPSAQSNAPTASKTSPKKRVAMYEDDDSNNLYSATGAVSPKRPRLEDPIQQGNFLDFSGVEMYSGHAFLSPDPAHGDTHQDWEYDDDVNITPEELGFTAATGFQQETVPASVSYDDTTACPLAQSLSDSLFGSTVEQKGSPFDSSAPFELGTNGAWDNSVYTESQIDPTLTDAQLPQPHNTVNQSSMPQQTGQSSHSATHYELGPVGPRDHSAFPGQQIDPVLNTAEQQVPVVSPAAAASNLPQPKTTLYAGSSHAGSSQSGHQSQTSVTTQAPSQASLVTQASSQAASNPNSTGAQDATGTTTQAAPRRNRRVKTTDVPFNARPPMGYTITAKEIACFATKWLTLPLPVMRFQRNGIKSAMPAIMHLEAINQSANQTLLKTHKNRVKQEFTQGGRLAMNHSSWDVDSAVALGPENDLTANQWRFRDFHKHHNDPLNAKQPKDAWVDIPLTTFYAHIPHPTCQLANGSRPRSDDTRLRVCGRQRLDGQDDCSLGRAYCQATERASA</sequence>
<evidence type="ECO:0000313" key="2">
    <source>
        <dbReference type="EMBL" id="GIZ36770.1"/>
    </source>
</evidence>
<reference evidence="2 3" key="1">
    <citation type="submission" date="2021-01" db="EMBL/GenBank/DDBJ databases">
        <title>Cercospora kikuchii MAFF 305040 whole genome shotgun sequence.</title>
        <authorList>
            <person name="Kashiwa T."/>
            <person name="Suzuki T."/>
        </authorList>
    </citation>
    <scope>NUCLEOTIDE SEQUENCE [LARGE SCALE GENOMIC DNA]</scope>
    <source>
        <strain evidence="2 3">MAFF 305040</strain>
    </source>
</reference>